<evidence type="ECO:0000256" key="5">
    <source>
        <dbReference type="ARBA" id="ARBA00022777"/>
    </source>
</evidence>
<evidence type="ECO:0000259" key="10">
    <source>
        <dbReference type="PROSITE" id="PS50011"/>
    </source>
</evidence>
<dbReference type="GO" id="GO:0004674">
    <property type="term" value="F:protein serine/threonine kinase activity"/>
    <property type="evidence" value="ECO:0007669"/>
    <property type="project" value="UniProtKB-KW"/>
</dbReference>
<dbReference type="GO" id="GO:0000245">
    <property type="term" value="P:spliceosomal complex assembly"/>
    <property type="evidence" value="ECO:0007669"/>
    <property type="project" value="TreeGrafter"/>
</dbReference>
<keyword evidence="6" id="KW-0067">ATP-binding</keyword>
<dbReference type="Pfam" id="PF00069">
    <property type="entry name" value="Pkinase"/>
    <property type="match status" value="1"/>
</dbReference>
<evidence type="ECO:0000256" key="1">
    <source>
        <dbReference type="ARBA" id="ARBA00012513"/>
    </source>
</evidence>
<evidence type="ECO:0000256" key="6">
    <source>
        <dbReference type="ARBA" id="ARBA00022840"/>
    </source>
</evidence>
<comment type="catalytic activity">
    <reaction evidence="7">
        <text>L-threonyl-[protein] + ATP = O-phospho-L-threonyl-[protein] + ADP + H(+)</text>
        <dbReference type="Rhea" id="RHEA:46608"/>
        <dbReference type="Rhea" id="RHEA-COMP:11060"/>
        <dbReference type="Rhea" id="RHEA-COMP:11605"/>
        <dbReference type="ChEBI" id="CHEBI:15378"/>
        <dbReference type="ChEBI" id="CHEBI:30013"/>
        <dbReference type="ChEBI" id="CHEBI:30616"/>
        <dbReference type="ChEBI" id="CHEBI:61977"/>
        <dbReference type="ChEBI" id="CHEBI:456216"/>
        <dbReference type="EC" id="2.7.11.1"/>
    </reaction>
</comment>
<dbReference type="Gene3D" id="1.10.510.10">
    <property type="entry name" value="Transferase(Phosphotransferase) domain 1"/>
    <property type="match status" value="1"/>
</dbReference>
<name>A0A1I7U5N5_9PELO</name>
<feature type="region of interest" description="Disordered" evidence="9">
    <location>
        <begin position="425"/>
        <end position="491"/>
    </location>
</feature>
<dbReference type="GO" id="GO:0050684">
    <property type="term" value="P:regulation of mRNA processing"/>
    <property type="evidence" value="ECO:0007669"/>
    <property type="project" value="TreeGrafter"/>
</dbReference>
<evidence type="ECO:0000256" key="8">
    <source>
        <dbReference type="ARBA" id="ARBA00048679"/>
    </source>
</evidence>
<dbReference type="Gene3D" id="3.30.200.20">
    <property type="entry name" value="Phosphorylase Kinase, domain 1"/>
    <property type="match status" value="1"/>
</dbReference>
<feature type="compositionally biased region" description="Low complexity" evidence="9">
    <location>
        <begin position="441"/>
        <end position="453"/>
    </location>
</feature>
<keyword evidence="5" id="KW-0418">Kinase</keyword>
<dbReference type="PROSITE" id="PS50011">
    <property type="entry name" value="PROTEIN_KINASE_DOM"/>
    <property type="match status" value="1"/>
</dbReference>
<feature type="region of interest" description="Disordered" evidence="9">
    <location>
        <begin position="1"/>
        <end position="56"/>
    </location>
</feature>
<dbReference type="SMART" id="SM00220">
    <property type="entry name" value="S_TKc"/>
    <property type="match status" value="1"/>
</dbReference>
<proteinExistence type="predicted"/>
<dbReference type="InterPro" id="IPR011009">
    <property type="entry name" value="Kinase-like_dom_sf"/>
</dbReference>
<feature type="domain" description="Protein kinase" evidence="10">
    <location>
        <begin position="93"/>
        <end position="425"/>
    </location>
</feature>
<evidence type="ECO:0000256" key="2">
    <source>
        <dbReference type="ARBA" id="ARBA00022527"/>
    </source>
</evidence>
<dbReference type="SUPFAM" id="SSF56112">
    <property type="entry name" value="Protein kinase-like (PK-like)"/>
    <property type="match status" value="1"/>
</dbReference>
<dbReference type="eggNOG" id="KOG1290">
    <property type="taxonomic scope" value="Eukaryota"/>
</dbReference>
<comment type="catalytic activity">
    <reaction evidence="8">
        <text>L-seryl-[protein] + ATP = O-phospho-L-seryl-[protein] + ADP + H(+)</text>
        <dbReference type="Rhea" id="RHEA:17989"/>
        <dbReference type="Rhea" id="RHEA-COMP:9863"/>
        <dbReference type="Rhea" id="RHEA-COMP:11604"/>
        <dbReference type="ChEBI" id="CHEBI:15378"/>
        <dbReference type="ChEBI" id="CHEBI:29999"/>
        <dbReference type="ChEBI" id="CHEBI:30616"/>
        <dbReference type="ChEBI" id="CHEBI:83421"/>
        <dbReference type="ChEBI" id="CHEBI:456216"/>
        <dbReference type="EC" id="2.7.11.1"/>
    </reaction>
</comment>
<dbReference type="InterPro" id="IPR051334">
    <property type="entry name" value="SRPK"/>
</dbReference>
<evidence type="ECO:0000256" key="3">
    <source>
        <dbReference type="ARBA" id="ARBA00022679"/>
    </source>
</evidence>
<dbReference type="InterPro" id="IPR000719">
    <property type="entry name" value="Prot_kinase_dom"/>
</dbReference>
<dbReference type="PROSITE" id="PS00108">
    <property type="entry name" value="PROTEIN_KINASE_ST"/>
    <property type="match status" value="1"/>
</dbReference>
<dbReference type="STRING" id="1561998.A0A1I7U5N5"/>
<dbReference type="EC" id="2.7.11.1" evidence="1"/>
<keyword evidence="11" id="KW-1185">Reference proteome</keyword>
<dbReference type="PANTHER" id="PTHR47634">
    <property type="entry name" value="PROTEIN KINASE DOMAIN-CONTAINING PROTEIN-RELATED"/>
    <property type="match status" value="1"/>
</dbReference>
<evidence type="ECO:0000256" key="4">
    <source>
        <dbReference type="ARBA" id="ARBA00022741"/>
    </source>
</evidence>
<keyword evidence="3" id="KW-0808">Transferase</keyword>
<evidence type="ECO:0000256" key="7">
    <source>
        <dbReference type="ARBA" id="ARBA00047899"/>
    </source>
</evidence>
<keyword evidence="2" id="KW-0723">Serine/threonine-protein kinase</keyword>
<feature type="compositionally biased region" description="Basic and acidic residues" evidence="9">
    <location>
        <begin position="1"/>
        <end position="25"/>
    </location>
</feature>
<dbReference type="GO" id="GO:0005524">
    <property type="term" value="F:ATP binding"/>
    <property type="evidence" value="ECO:0007669"/>
    <property type="project" value="UniProtKB-KW"/>
</dbReference>
<dbReference type="AlphaFoldDB" id="A0A1I7U5N5"/>
<accession>A0A1I7U5N5</accession>
<evidence type="ECO:0000256" key="9">
    <source>
        <dbReference type="SAM" id="MobiDB-lite"/>
    </source>
</evidence>
<dbReference type="PANTHER" id="PTHR47634:SF9">
    <property type="entry name" value="PROTEIN KINASE DOMAIN-CONTAINING PROTEIN-RELATED"/>
    <property type="match status" value="1"/>
</dbReference>
<reference evidence="12" key="1">
    <citation type="submission" date="2016-11" db="UniProtKB">
        <authorList>
            <consortium name="WormBaseParasite"/>
        </authorList>
    </citation>
    <scope>IDENTIFICATION</scope>
</reference>
<organism evidence="11 12">
    <name type="scientific">Caenorhabditis tropicalis</name>
    <dbReference type="NCBI Taxonomy" id="1561998"/>
    <lineage>
        <taxon>Eukaryota</taxon>
        <taxon>Metazoa</taxon>
        <taxon>Ecdysozoa</taxon>
        <taxon>Nematoda</taxon>
        <taxon>Chromadorea</taxon>
        <taxon>Rhabditida</taxon>
        <taxon>Rhabditina</taxon>
        <taxon>Rhabditomorpha</taxon>
        <taxon>Rhabditoidea</taxon>
        <taxon>Rhabditidae</taxon>
        <taxon>Peloderinae</taxon>
        <taxon>Caenorhabditis</taxon>
    </lineage>
</organism>
<protein>
    <recommendedName>
        <fullName evidence="1">non-specific serine/threonine protein kinase</fullName>
        <ecNumber evidence="1">2.7.11.1</ecNumber>
    </recommendedName>
</protein>
<dbReference type="WBParaSite" id="Csp11.Scaffold629.g15105.t1">
    <property type="protein sequence ID" value="Csp11.Scaffold629.g15105.t1"/>
    <property type="gene ID" value="Csp11.Scaffold629.g15105"/>
</dbReference>
<dbReference type="Proteomes" id="UP000095282">
    <property type="component" value="Unplaced"/>
</dbReference>
<keyword evidence="4" id="KW-0547">Nucleotide-binding</keyword>
<dbReference type="InterPro" id="IPR008271">
    <property type="entry name" value="Ser/Thr_kinase_AS"/>
</dbReference>
<sequence>MSERRSNKRPADESDDGSQPKRQDEDPSGTPPEGADWPSPDDLPGTSAPQTGPPNLENRLVVATLGYSQIREDQYNDGGYLRIVPRQVLGGVQEVVKYLNRGHYSSAWLSKRTDNGAYEVVKVSKSDPRFAVPTRKEIEILKTIQSKKPHPNIVKLLGSFEESNGQFSHVTMVLEVMGPNLQYAIHSSGKKMHLEVVRRVSKQLLGALKYIHQRGIVHMDIKPNNIMLAITNADVARLAANNNPAYEIYDMDITNPSANIVAKLADFGLSFDKSEPARRRVPPTCPYRGPETFLTELADTYTDMWSMGCVIFEMLVGSILFDCSQYRDNPQHPFVHFGMLNVILGAVPKAPYEANLRPEFRDIFDEYGNVRLPPRTIGSPFFGIGLFNKLSIDDSNEFSQLMDMFFKYDMTGRVTAEQALAHNFLQPNGGRNTFGPEMVRQNRSQQSSNSSSSAYNLDVGSPIYEEEPSTSYGGYPQKPEDGPSYSGQNNF</sequence>
<evidence type="ECO:0000313" key="12">
    <source>
        <dbReference type="WBParaSite" id="Csp11.Scaffold629.g15105.t1"/>
    </source>
</evidence>
<evidence type="ECO:0000313" key="11">
    <source>
        <dbReference type="Proteomes" id="UP000095282"/>
    </source>
</evidence>